<keyword evidence="3" id="KW-1185">Reference proteome</keyword>
<dbReference type="PANTHER" id="PTHR42928">
    <property type="entry name" value="TRICARBOXYLATE-BINDING PROTEIN"/>
    <property type="match status" value="1"/>
</dbReference>
<dbReference type="Proteomes" id="UP001595848">
    <property type="component" value="Unassembled WGS sequence"/>
</dbReference>
<evidence type="ECO:0000256" key="1">
    <source>
        <dbReference type="ARBA" id="ARBA00006987"/>
    </source>
</evidence>
<dbReference type="PANTHER" id="PTHR42928:SF5">
    <property type="entry name" value="BLR1237 PROTEIN"/>
    <property type="match status" value="1"/>
</dbReference>
<organism evidence="2 3">
    <name type="scientific">Candidimonas humi</name>
    <dbReference type="NCBI Taxonomy" id="683355"/>
    <lineage>
        <taxon>Bacteria</taxon>
        <taxon>Pseudomonadati</taxon>
        <taxon>Pseudomonadota</taxon>
        <taxon>Betaproteobacteria</taxon>
        <taxon>Burkholderiales</taxon>
        <taxon>Alcaligenaceae</taxon>
        <taxon>Candidimonas</taxon>
    </lineage>
</organism>
<protein>
    <submittedName>
        <fullName evidence="2">Bug family tripartite tricarboxylate transporter substrate binding protein</fullName>
    </submittedName>
</protein>
<proteinExistence type="inferred from homology"/>
<sequence>MKLSRKDFLKLCAGAGVSLAAPAIRAQGAYPSHPIHLVVPFEAGGTTDVLARLLVSGWAGSLGGNIIIDNKPGASGNIGTNYVAHAAKNGETLLYGTISTFVLNAGLYKKLPFDPIKDFSFAGMVVQIPIVLVVSPQLGVHDFQGFVKLLKDHPGKYNFGSAGVGSSAHIACQLLLEMTGTQAVHVPYKGNIGALNAIISGDVAFGVSSIPSAEQLVKNGKLQALAAISAQRLAQFPDLPTTDELGLKGYDAYAWNAVAAPAGTPEPVMEKLNATLHQALQSPSLAQKLRNAGVVPLPDYTRVQTLDYVKRELAKWIPIVRKSGASLG</sequence>
<dbReference type="EMBL" id="JBHSBV010000003">
    <property type="protein sequence ID" value="MFC4201507.1"/>
    <property type="molecule type" value="Genomic_DNA"/>
</dbReference>
<comment type="similarity">
    <text evidence="1">Belongs to the UPF0065 (bug) family.</text>
</comment>
<dbReference type="InterPro" id="IPR006311">
    <property type="entry name" value="TAT_signal"/>
</dbReference>
<dbReference type="PIRSF" id="PIRSF017082">
    <property type="entry name" value="YflP"/>
    <property type="match status" value="1"/>
</dbReference>
<evidence type="ECO:0000313" key="3">
    <source>
        <dbReference type="Proteomes" id="UP001595848"/>
    </source>
</evidence>
<accession>A0ABV8P1B7</accession>
<evidence type="ECO:0000313" key="2">
    <source>
        <dbReference type="EMBL" id="MFC4201507.1"/>
    </source>
</evidence>
<dbReference type="InterPro" id="IPR005064">
    <property type="entry name" value="BUG"/>
</dbReference>
<dbReference type="CDD" id="cd13578">
    <property type="entry name" value="PBP2_Bug27"/>
    <property type="match status" value="1"/>
</dbReference>
<reference evidence="3" key="1">
    <citation type="journal article" date="2019" name="Int. J. Syst. Evol. Microbiol.">
        <title>The Global Catalogue of Microorganisms (GCM) 10K type strain sequencing project: providing services to taxonomists for standard genome sequencing and annotation.</title>
        <authorList>
            <consortium name="The Broad Institute Genomics Platform"/>
            <consortium name="The Broad Institute Genome Sequencing Center for Infectious Disease"/>
            <person name="Wu L."/>
            <person name="Ma J."/>
        </authorList>
    </citation>
    <scope>NUCLEOTIDE SEQUENCE [LARGE SCALE GENOMIC DNA]</scope>
    <source>
        <strain evidence="3">LMG 24813</strain>
    </source>
</reference>
<dbReference type="Pfam" id="PF03401">
    <property type="entry name" value="TctC"/>
    <property type="match status" value="1"/>
</dbReference>
<gene>
    <name evidence="2" type="ORF">ACFOY1_11130</name>
</gene>
<name>A0ABV8P1B7_9BURK</name>
<dbReference type="RefSeq" id="WP_217963139.1">
    <property type="nucleotide sequence ID" value="NZ_JAHTBN010000002.1"/>
</dbReference>
<dbReference type="PROSITE" id="PS51318">
    <property type="entry name" value="TAT"/>
    <property type="match status" value="1"/>
</dbReference>
<comment type="caution">
    <text evidence="2">The sequence shown here is derived from an EMBL/GenBank/DDBJ whole genome shotgun (WGS) entry which is preliminary data.</text>
</comment>